<dbReference type="KEGG" id="tng:GSTEN00029409G001"/>
<reference evidence="1" key="2">
    <citation type="submission" date="2004-02" db="EMBL/GenBank/DDBJ databases">
        <authorList>
            <consortium name="Genoscope"/>
            <consortium name="Whitehead Institute Centre for Genome Research"/>
        </authorList>
    </citation>
    <scope>NUCLEOTIDE SEQUENCE</scope>
</reference>
<dbReference type="EMBL" id="CAAE01014999">
    <property type="protein sequence ID" value="CAG08425.1"/>
    <property type="molecule type" value="Genomic_DNA"/>
</dbReference>
<dbReference type="OrthoDB" id="9947256at2759"/>
<gene>
    <name evidence="1" type="ORF">GSTENG00029409001</name>
</gene>
<feature type="non-terminal residue" evidence="1">
    <location>
        <position position="135"/>
    </location>
</feature>
<reference evidence="1" key="1">
    <citation type="journal article" date="2004" name="Nature">
        <title>Genome duplication in the teleost fish Tetraodon nigroviridis reveals the early vertebrate proto-karyotype.</title>
        <authorList>
            <person name="Jaillon O."/>
            <person name="Aury J.-M."/>
            <person name="Brunet F."/>
            <person name="Petit J.-L."/>
            <person name="Stange-Thomann N."/>
            <person name="Mauceli E."/>
            <person name="Bouneau L."/>
            <person name="Fischer C."/>
            <person name="Ozouf-Costaz C."/>
            <person name="Bernot A."/>
            <person name="Nicaud S."/>
            <person name="Jaffe D."/>
            <person name="Fisher S."/>
            <person name="Lutfalla G."/>
            <person name="Dossat C."/>
            <person name="Segurens B."/>
            <person name="Dasilva C."/>
            <person name="Salanoubat M."/>
            <person name="Levy M."/>
            <person name="Boudet N."/>
            <person name="Castellano S."/>
            <person name="Anthouard V."/>
            <person name="Jubin C."/>
            <person name="Castelli V."/>
            <person name="Katinka M."/>
            <person name="Vacherie B."/>
            <person name="Biemont C."/>
            <person name="Skalli Z."/>
            <person name="Cattolico L."/>
            <person name="Poulain J."/>
            <person name="De Berardinis V."/>
            <person name="Cruaud C."/>
            <person name="Duprat S."/>
            <person name="Brottier P."/>
            <person name="Coutanceau J.-P."/>
            <person name="Gouzy J."/>
            <person name="Parra G."/>
            <person name="Lardier G."/>
            <person name="Chapple C."/>
            <person name="McKernan K.J."/>
            <person name="McEwan P."/>
            <person name="Bosak S."/>
            <person name="Kellis M."/>
            <person name="Volff J.-N."/>
            <person name="Guigo R."/>
            <person name="Zody M.C."/>
            <person name="Mesirov J."/>
            <person name="Lindblad-Toh K."/>
            <person name="Birren B."/>
            <person name="Nusbaum C."/>
            <person name="Kahn D."/>
            <person name="Robinson-Rechavi M."/>
            <person name="Laudet V."/>
            <person name="Schachter V."/>
            <person name="Quetier F."/>
            <person name="Saurin W."/>
            <person name="Scarpelli C."/>
            <person name="Wincker P."/>
            <person name="Lander E.S."/>
            <person name="Weissenbach J."/>
            <person name="Roest Crollius H."/>
        </authorList>
    </citation>
    <scope>NUCLEOTIDE SEQUENCE [LARGE SCALE GENOMIC DNA]</scope>
</reference>
<dbReference type="AlphaFoldDB" id="Q4RT57"/>
<accession>Q4RT57</accession>
<dbReference type="InterPro" id="IPR043549">
    <property type="entry name" value="C2C4C/C2C4D"/>
</dbReference>
<evidence type="ECO:0000313" key="1">
    <source>
        <dbReference type="EMBL" id="CAG08425.1"/>
    </source>
</evidence>
<dbReference type="PANTHER" id="PTHR46291">
    <property type="entry name" value="C2 DOMAIN-CONTAINING PROTEIN"/>
    <property type="match status" value="1"/>
</dbReference>
<protein>
    <submittedName>
        <fullName evidence="1">Chromosome 12 SCAF14999, whole genome shotgun sequence</fullName>
    </submittedName>
</protein>
<name>Q4RT57_TETNG</name>
<sequence length="135" mass="15098">MWVFEKIKESIDNLPLELSRYVGGNTEEIFRPSKTGLRYRLHNNVLTPDKIPEFCLPPRLCKRSPLKADMMASNLQDQNDSSGSCASSNITLKAIELKIGDAEMAKKPLPFSAEAYGMAGMSESANTRRKESLFL</sequence>
<dbReference type="PANTHER" id="PTHR46291:SF9">
    <property type="entry name" value="C2 CALCIUM-DEPENDENT DOMAIN-CONTAINING PROTEIN 4C-LIKE"/>
    <property type="match status" value="1"/>
</dbReference>
<organism evidence="1">
    <name type="scientific">Tetraodon nigroviridis</name>
    <name type="common">Spotted green pufferfish</name>
    <name type="synonym">Chelonodon nigroviridis</name>
    <dbReference type="NCBI Taxonomy" id="99883"/>
    <lineage>
        <taxon>Eukaryota</taxon>
        <taxon>Metazoa</taxon>
        <taxon>Chordata</taxon>
        <taxon>Craniata</taxon>
        <taxon>Vertebrata</taxon>
        <taxon>Euteleostomi</taxon>
        <taxon>Actinopterygii</taxon>
        <taxon>Neopterygii</taxon>
        <taxon>Teleostei</taxon>
        <taxon>Neoteleostei</taxon>
        <taxon>Acanthomorphata</taxon>
        <taxon>Eupercaria</taxon>
        <taxon>Tetraodontiformes</taxon>
        <taxon>Tetradontoidea</taxon>
        <taxon>Tetraodontidae</taxon>
        <taxon>Tetraodon</taxon>
    </lineage>
</organism>
<proteinExistence type="predicted"/>